<name>A0A1I5FXL8_9BACT</name>
<evidence type="ECO:0000313" key="1">
    <source>
        <dbReference type="EMBL" id="SFO28485.1"/>
    </source>
</evidence>
<dbReference type="AlphaFoldDB" id="A0A1I5FXL8"/>
<dbReference type="Gene3D" id="2.40.128.490">
    <property type="entry name" value="Uncharacterised protein PF14869, DUF4488"/>
    <property type="match status" value="2"/>
</dbReference>
<proteinExistence type="predicted"/>
<reference evidence="2" key="1">
    <citation type="submission" date="2016-10" db="EMBL/GenBank/DDBJ databases">
        <authorList>
            <person name="Varghese N."/>
            <person name="Submissions S."/>
        </authorList>
    </citation>
    <scope>NUCLEOTIDE SEQUENCE [LARGE SCALE GENOMIC DNA]</scope>
    <source>
        <strain evidence="2">DSM 15282</strain>
    </source>
</reference>
<organism evidence="1 2">
    <name type="scientific">Algoriphagus ornithinivorans</name>
    <dbReference type="NCBI Taxonomy" id="226506"/>
    <lineage>
        <taxon>Bacteria</taxon>
        <taxon>Pseudomonadati</taxon>
        <taxon>Bacteroidota</taxon>
        <taxon>Cytophagia</taxon>
        <taxon>Cytophagales</taxon>
        <taxon>Cyclobacteriaceae</taxon>
        <taxon>Algoriphagus</taxon>
    </lineage>
</organism>
<accession>A0A1I5FXL8</accession>
<dbReference type="Proteomes" id="UP000199564">
    <property type="component" value="Unassembled WGS sequence"/>
</dbReference>
<keyword evidence="2" id="KW-1185">Reference proteome</keyword>
<dbReference type="EMBL" id="FOVW01000005">
    <property type="protein sequence ID" value="SFO28485.1"/>
    <property type="molecule type" value="Genomic_DNA"/>
</dbReference>
<gene>
    <name evidence="1" type="ORF">SAMN04488519_10599</name>
</gene>
<sequence>MFLSLNTALNSLAKIINPMKKFLLLPLLMLFGTGYAQSIEGAWKMTHQNGQPVEDVEYIKIYQDDYFAFGAKKISDNHFIGAGGGPFELNGGSYIEVLDFFTLDPFQVGTVNKYKLDWVDGKIVISSEINGNMLVEIWERVSDAEDDLTGNWVITGRKRGEEISRNTPGARRTIKILSGGRFQWVAFNSETKEFSGSGGGTYTAKDGKYIENITFFSRDDSRVGASLSFDYEVIDGEWHHSGLSSTGNPIYEIWTPYAIGYPGPKM</sequence>
<evidence type="ECO:0000313" key="2">
    <source>
        <dbReference type="Proteomes" id="UP000199564"/>
    </source>
</evidence>
<evidence type="ECO:0008006" key="3">
    <source>
        <dbReference type="Google" id="ProtNLM"/>
    </source>
</evidence>
<protein>
    <recommendedName>
        <fullName evidence="3">Membrane or secreted protein</fullName>
    </recommendedName>
</protein>
<dbReference type="STRING" id="226506.SAMN04488519_10599"/>